<reference evidence="1" key="1">
    <citation type="submission" date="2018-11" db="EMBL/GenBank/DDBJ databases">
        <authorList>
            <person name="Alioto T."/>
            <person name="Alioto T."/>
        </authorList>
    </citation>
    <scope>NUCLEOTIDE SEQUENCE</scope>
</reference>
<dbReference type="Proteomes" id="UP000596742">
    <property type="component" value="Unassembled WGS sequence"/>
</dbReference>
<evidence type="ECO:0000313" key="1">
    <source>
        <dbReference type="EMBL" id="VDI21789.1"/>
    </source>
</evidence>
<evidence type="ECO:0000313" key="2">
    <source>
        <dbReference type="Proteomes" id="UP000596742"/>
    </source>
</evidence>
<keyword evidence="2" id="KW-1185">Reference proteome</keyword>
<organism evidence="1 2">
    <name type="scientific">Mytilus galloprovincialis</name>
    <name type="common">Mediterranean mussel</name>
    <dbReference type="NCBI Taxonomy" id="29158"/>
    <lineage>
        <taxon>Eukaryota</taxon>
        <taxon>Metazoa</taxon>
        <taxon>Spiralia</taxon>
        <taxon>Lophotrochozoa</taxon>
        <taxon>Mollusca</taxon>
        <taxon>Bivalvia</taxon>
        <taxon>Autobranchia</taxon>
        <taxon>Pteriomorphia</taxon>
        <taxon>Mytilida</taxon>
        <taxon>Mytiloidea</taxon>
        <taxon>Mytilidae</taxon>
        <taxon>Mytilinae</taxon>
        <taxon>Mytilus</taxon>
    </lineage>
</organism>
<comment type="caution">
    <text evidence="1">The sequence shown here is derived from an EMBL/GenBank/DDBJ whole genome shotgun (WGS) entry which is preliminary data.</text>
</comment>
<sequence>MPLLDKVEGNLKADFDVSEMNKLLKVYIDHEIRSGVEIGLQQVKQEIASVDSKMTKLKQDTEKEPND</sequence>
<dbReference type="AlphaFoldDB" id="A0A8B6DN08"/>
<protein>
    <submittedName>
        <fullName evidence="1">Uncharacterized protein</fullName>
    </submittedName>
</protein>
<proteinExistence type="predicted"/>
<gene>
    <name evidence="1" type="ORF">MGAL_10B029616</name>
</gene>
<accession>A0A8B6DN08</accession>
<name>A0A8B6DN08_MYTGA</name>
<dbReference type="EMBL" id="UYJE01003715">
    <property type="protein sequence ID" value="VDI21789.1"/>
    <property type="molecule type" value="Genomic_DNA"/>
</dbReference>